<dbReference type="AlphaFoldDB" id="A0A225DE14"/>
<dbReference type="EMBL" id="NIDE01000020">
    <property type="protein sequence ID" value="OWK34645.1"/>
    <property type="molecule type" value="Genomic_DNA"/>
</dbReference>
<reference evidence="2" key="1">
    <citation type="submission" date="2017-06" db="EMBL/GenBank/DDBJ databases">
        <title>Genome analysis of Fimbriiglobus ruber SP5, the first member of the order Planctomycetales with confirmed chitinolytic capability.</title>
        <authorList>
            <person name="Ravin N.V."/>
            <person name="Rakitin A.L."/>
            <person name="Ivanova A.A."/>
            <person name="Beletsky A.V."/>
            <person name="Kulichevskaya I.S."/>
            <person name="Mardanov A.V."/>
            <person name="Dedysh S.N."/>
        </authorList>
    </citation>
    <scope>NUCLEOTIDE SEQUENCE [LARGE SCALE GENOMIC DNA]</scope>
    <source>
        <strain evidence="2">SP5</strain>
    </source>
</reference>
<keyword evidence="2" id="KW-1185">Reference proteome</keyword>
<proteinExistence type="predicted"/>
<sequence length="70" mass="8121">MANESRQLYLSFIKKGMPKEDAFFAVLDHFNQLHWHDRNRYDERLKGLESRLAPADRSSCAEVAEGGTHE</sequence>
<organism evidence="1 2">
    <name type="scientific">Fimbriiglobus ruber</name>
    <dbReference type="NCBI Taxonomy" id="1908690"/>
    <lineage>
        <taxon>Bacteria</taxon>
        <taxon>Pseudomonadati</taxon>
        <taxon>Planctomycetota</taxon>
        <taxon>Planctomycetia</taxon>
        <taxon>Gemmatales</taxon>
        <taxon>Gemmataceae</taxon>
        <taxon>Fimbriiglobus</taxon>
    </lineage>
</organism>
<dbReference type="Proteomes" id="UP000214646">
    <property type="component" value="Unassembled WGS sequence"/>
</dbReference>
<name>A0A225DE14_9BACT</name>
<dbReference type="OrthoDB" id="9969395at2"/>
<evidence type="ECO:0000313" key="1">
    <source>
        <dbReference type="EMBL" id="OWK34645.1"/>
    </source>
</evidence>
<comment type="caution">
    <text evidence="1">The sequence shown here is derived from an EMBL/GenBank/DDBJ whole genome shotgun (WGS) entry which is preliminary data.</text>
</comment>
<accession>A0A225DE14</accession>
<protein>
    <submittedName>
        <fullName evidence="1">Uncharacterized protein</fullName>
    </submittedName>
</protein>
<gene>
    <name evidence="1" type="ORF">FRUB_10616</name>
</gene>
<evidence type="ECO:0000313" key="2">
    <source>
        <dbReference type="Proteomes" id="UP000214646"/>
    </source>
</evidence>
<dbReference type="RefSeq" id="WP_088260890.1">
    <property type="nucleotide sequence ID" value="NZ_NIDE01000020.1"/>
</dbReference>